<protein>
    <recommendedName>
        <fullName evidence="1 9">Mitogen-activated protein kinase</fullName>
        <ecNumber evidence="1 9">2.7.11.24</ecNumber>
    </recommendedName>
</protein>
<dbReference type="InterPro" id="IPR008271">
    <property type="entry name" value="Ser/Thr_kinase_AS"/>
</dbReference>
<evidence type="ECO:0000256" key="4">
    <source>
        <dbReference type="ARBA" id="ARBA00022741"/>
    </source>
</evidence>
<comment type="activity regulation">
    <text evidence="9">Activated by threonine and tyrosine phosphorylation.</text>
</comment>
<evidence type="ECO:0000256" key="6">
    <source>
        <dbReference type="ARBA" id="ARBA00022840"/>
    </source>
</evidence>
<comment type="cofactor">
    <cofactor evidence="9">
        <name>Mg(2+)</name>
        <dbReference type="ChEBI" id="CHEBI:18420"/>
    </cofactor>
</comment>
<name>A0A066V8S1_TILAU</name>
<evidence type="ECO:0000313" key="13">
    <source>
        <dbReference type="Proteomes" id="UP000027361"/>
    </source>
</evidence>
<dbReference type="InterPro" id="IPR000719">
    <property type="entry name" value="Prot_kinase_dom"/>
</dbReference>
<keyword evidence="13" id="KW-1185">Reference proteome</keyword>
<gene>
    <name evidence="12" type="ORF">K437DRAFT_229601</name>
</gene>
<comment type="catalytic activity">
    <reaction evidence="9">
        <text>L-threonyl-[protein] + ATP = O-phospho-L-threonyl-[protein] + ADP + H(+)</text>
        <dbReference type="Rhea" id="RHEA:46608"/>
        <dbReference type="Rhea" id="RHEA-COMP:11060"/>
        <dbReference type="Rhea" id="RHEA-COMP:11605"/>
        <dbReference type="ChEBI" id="CHEBI:15378"/>
        <dbReference type="ChEBI" id="CHEBI:30013"/>
        <dbReference type="ChEBI" id="CHEBI:30616"/>
        <dbReference type="ChEBI" id="CHEBI:61977"/>
        <dbReference type="ChEBI" id="CHEBI:456216"/>
        <dbReference type="EC" id="2.7.11.24"/>
    </reaction>
</comment>
<organism evidence="12 13">
    <name type="scientific">Tilletiaria anomala (strain ATCC 24038 / CBS 436.72 / UBC 951)</name>
    <dbReference type="NCBI Taxonomy" id="1037660"/>
    <lineage>
        <taxon>Eukaryota</taxon>
        <taxon>Fungi</taxon>
        <taxon>Dikarya</taxon>
        <taxon>Basidiomycota</taxon>
        <taxon>Ustilaginomycotina</taxon>
        <taxon>Exobasidiomycetes</taxon>
        <taxon>Georgefischeriales</taxon>
        <taxon>Tilletiariaceae</taxon>
        <taxon>Tilletiaria</taxon>
    </lineage>
</organism>
<evidence type="ECO:0000256" key="5">
    <source>
        <dbReference type="ARBA" id="ARBA00022777"/>
    </source>
</evidence>
<keyword evidence="9" id="KW-0460">Magnesium</keyword>
<dbReference type="GO" id="GO:0005524">
    <property type="term" value="F:ATP binding"/>
    <property type="evidence" value="ECO:0007669"/>
    <property type="project" value="UniProtKB-UniRule"/>
</dbReference>
<feature type="region of interest" description="Disordered" evidence="10">
    <location>
        <begin position="32"/>
        <end position="91"/>
    </location>
</feature>
<dbReference type="RefSeq" id="XP_013240128.1">
    <property type="nucleotide sequence ID" value="XM_013384674.1"/>
</dbReference>
<dbReference type="InterPro" id="IPR011009">
    <property type="entry name" value="Kinase-like_dom_sf"/>
</dbReference>
<evidence type="ECO:0000256" key="10">
    <source>
        <dbReference type="SAM" id="MobiDB-lite"/>
    </source>
</evidence>
<dbReference type="EC" id="2.7.11.24" evidence="1 9"/>
<dbReference type="GO" id="GO:0004707">
    <property type="term" value="F:MAP kinase activity"/>
    <property type="evidence" value="ECO:0007669"/>
    <property type="project" value="UniProtKB-EC"/>
</dbReference>
<dbReference type="PROSITE" id="PS50011">
    <property type="entry name" value="PROTEIN_KINASE_DOM"/>
    <property type="match status" value="1"/>
</dbReference>
<keyword evidence="4 7" id="KW-0547">Nucleotide-binding</keyword>
<feature type="compositionally biased region" description="Polar residues" evidence="10">
    <location>
        <begin position="49"/>
        <end position="63"/>
    </location>
</feature>
<keyword evidence="3 9" id="KW-0808">Transferase</keyword>
<dbReference type="SMART" id="SM00220">
    <property type="entry name" value="S_TKc"/>
    <property type="match status" value="1"/>
</dbReference>
<dbReference type="PROSITE" id="PS01351">
    <property type="entry name" value="MAPK"/>
    <property type="match status" value="1"/>
</dbReference>
<dbReference type="InterPro" id="IPR050117">
    <property type="entry name" value="MAPK"/>
</dbReference>
<accession>A0A066V8S1</accession>
<dbReference type="AlphaFoldDB" id="A0A066V8S1"/>
<dbReference type="SUPFAM" id="SSF56112">
    <property type="entry name" value="Protein kinase-like (PK-like)"/>
    <property type="match status" value="1"/>
</dbReference>
<feature type="non-terminal residue" evidence="12">
    <location>
        <position position="469"/>
    </location>
</feature>
<dbReference type="PROSITE" id="PS00108">
    <property type="entry name" value="PROTEIN_KINASE_ST"/>
    <property type="match status" value="1"/>
</dbReference>
<evidence type="ECO:0000256" key="7">
    <source>
        <dbReference type="PROSITE-ProRule" id="PRU10141"/>
    </source>
</evidence>
<evidence type="ECO:0000256" key="9">
    <source>
        <dbReference type="RuleBase" id="RU361165"/>
    </source>
</evidence>
<evidence type="ECO:0000256" key="2">
    <source>
        <dbReference type="ARBA" id="ARBA00022527"/>
    </source>
</evidence>
<keyword evidence="5 9" id="KW-0418">Kinase</keyword>
<dbReference type="EMBL" id="JMSN01000160">
    <property type="protein sequence ID" value="KDN36688.1"/>
    <property type="molecule type" value="Genomic_DNA"/>
</dbReference>
<dbReference type="HOGENOM" id="CLU_000288_181_1_1"/>
<feature type="domain" description="Protein kinase" evidence="11">
    <location>
        <begin position="126"/>
        <end position="417"/>
    </location>
</feature>
<evidence type="ECO:0000256" key="1">
    <source>
        <dbReference type="ARBA" id="ARBA00012411"/>
    </source>
</evidence>
<reference evidence="12 13" key="1">
    <citation type="submission" date="2014-05" db="EMBL/GenBank/DDBJ databases">
        <title>Draft genome sequence of a rare smut relative, Tilletiaria anomala UBC 951.</title>
        <authorList>
            <consortium name="DOE Joint Genome Institute"/>
            <person name="Toome M."/>
            <person name="Kuo A."/>
            <person name="Henrissat B."/>
            <person name="Lipzen A."/>
            <person name="Tritt A."/>
            <person name="Yoshinaga Y."/>
            <person name="Zane M."/>
            <person name="Barry K."/>
            <person name="Grigoriev I.V."/>
            <person name="Spatafora J.W."/>
            <person name="Aimea M.C."/>
        </authorList>
    </citation>
    <scope>NUCLEOTIDE SEQUENCE [LARGE SCALE GENOMIC DNA]</scope>
    <source>
        <strain evidence="12 13">UBC 951</strain>
    </source>
</reference>
<dbReference type="InParanoid" id="A0A066V8S1"/>
<evidence type="ECO:0000256" key="8">
    <source>
        <dbReference type="RuleBase" id="RU000304"/>
    </source>
</evidence>
<comment type="caution">
    <text evidence="12">The sequence shown here is derived from an EMBL/GenBank/DDBJ whole genome shotgun (WGS) entry which is preliminary data.</text>
</comment>
<dbReference type="InterPro" id="IPR017441">
    <property type="entry name" value="Protein_kinase_ATP_BS"/>
</dbReference>
<dbReference type="STRING" id="1037660.A0A066V8S1"/>
<dbReference type="FunFam" id="1.10.510.10:FF:000040">
    <property type="entry name" value="Mitogen-activated protein kinase"/>
    <property type="match status" value="1"/>
</dbReference>
<keyword evidence="6 7" id="KW-0067">ATP-binding</keyword>
<keyword evidence="2 8" id="KW-0723">Serine/threonine-protein kinase</keyword>
<evidence type="ECO:0000259" key="11">
    <source>
        <dbReference type="PROSITE" id="PS50011"/>
    </source>
</evidence>
<dbReference type="GeneID" id="25262706"/>
<evidence type="ECO:0000256" key="3">
    <source>
        <dbReference type="ARBA" id="ARBA00022679"/>
    </source>
</evidence>
<evidence type="ECO:0000313" key="12">
    <source>
        <dbReference type="EMBL" id="KDN36688.1"/>
    </source>
</evidence>
<proteinExistence type="inferred from homology"/>
<dbReference type="CDD" id="cd07834">
    <property type="entry name" value="STKc_MAPK"/>
    <property type="match status" value="1"/>
</dbReference>
<dbReference type="OrthoDB" id="192887at2759"/>
<dbReference type="Pfam" id="PF00069">
    <property type="entry name" value="Pkinase"/>
    <property type="match status" value="1"/>
</dbReference>
<comment type="similarity">
    <text evidence="9">Belongs to the protein kinase superfamily. Ser/Thr protein kinase family. MAP kinase subfamily.</text>
</comment>
<feature type="binding site" evidence="7">
    <location>
        <position position="156"/>
    </location>
    <ligand>
        <name>ATP</name>
        <dbReference type="ChEBI" id="CHEBI:30616"/>
    </ligand>
</feature>
<feature type="compositionally biased region" description="Low complexity" evidence="10">
    <location>
        <begin position="32"/>
        <end position="41"/>
    </location>
</feature>
<dbReference type="PANTHER" id="PTHR24055">
    <property type="entry name" value="MITOGEN-ACTIVATED PROTEIN KINASE"/>
    <property type="match status" value="1"/>
</dbReference>
<sequence length="469" mass="51877">MPPAASSTAAAYVQSNVGASTSATATAATVTNADGGSSTSELSRHSHSVAQQAHQGSSNSNNKALVGSRRGTRSSRRRSVSDHIRNSKGVPVYTDADHPLAPARLAARGYHSFSCLGVPFYVNRRYRFIRELGIGAYGCVALARDLVLDCNVAIKKVTRVFERDVLARRALREVAILRHLSLCDNATVLLDFDASFVQFGEIYFVLSASEADLSQIIRSGQQLSDAHLQYFTAQILRGVRYMHSARIIHRDLKPGNLLVNADCALRLCASPKLKVRTTRLDFPGGPLTEYVATRWYRAPEIMLCFKEGYGPEIDMWSVGCILAELIGGRPIFAGKDYVDQIARINNVLGTPAPETIAKIGSARAKTYVQSLPQMPKVPFENLYPKASPEALDLLGRMLTWDPHERISAEDALQHPWLKAYHESNARWLPPEPFERFEDVEMISSFKQFQDAIVREADEMRAELAALDVE</sequence>
<dbReference type="Gene3D" id="3.30.200.20">
    <property type="entry name" value="Phosphorylase Kinase, domain 1"/>
    <property type="match status" value="1"/>
</dbReference>
<dbReference type="Gene3D" id="1.10.510.10">
    <property type="entry name" value="Transferase(Phosphotransferase) domain 1"/>
    <property type="match status" value="1"/>
</dbReference>
<dbReference type="InterPro" id="IPR003527">
    <property type="entry name" value="MAP_kinase_CS"/>
</dbReference>
<dbReference type="PROSITE" id="PS00107">
    <property type="entry name" value="PROTEIN_KINASE_ATP"/>
    <property type="match status" value="1"/>
</dbReference>
<dbReference type="Proteomes" id="UP000027361">
    <property type="component" value="Unassembled WGS sequence"/>
</dbReference>